<dbReference type="RefSeq" id="WP_330171911.1">
    <property type="nucleotide sequence ID" value="NZ_CP137080.1"/>
</dbReference>
<keyword evidence="1" id="KW-0812">Transmembrane</keyword>
<evidence type="ECO:0000313" key="2">
    <source>
        <dbReference type="EMBL" id="WOQ70843.1"/>
    </source>
</evidence>
<gene>
    <name evidence="2" type="ORF">RYJ27_06570</name>
</gene>
<dbReference type="Proteomes" id="UP001329313">
    <property type="component" value="Chromosome"/>
</dbReference>
<protein>
    <recommendedName>
        <fullName evidence="4">Integral membrane protein</fullName>
    </recommendedName>
</protein>
<keyword evidence="1" id="KW-0472">Membrane</keyword>
<name>A0AAU0MLH0_9MICO</name>
<proteinExistence type="predicted"/>
<sequence length="183" mass="18775">MTESPDPAPPARAARIAAAAKRPARGLVDAYSGEHGVYGVVLVTALIAVAADEETDLDVIAFVVGTTVVFWLAHLYAAAVASRSPRHGRGESLGAALRHGAKHSSGMLLAMLIPSLLLGLGAAGILDEDTAYLIALASGVVLLALIGYANAARNGSRWPWRLLGILATTSLGLVVIALSVLAH</sequence>
<evidence type="ECO:0008006" key="4">
    <source>
        <dbReference type="Google" id="ProtNLM"/>
    </source>
</evidence>
<feature type="transmembrane region" description="Helical" evidence="1">
    <location>
        <begin position="162"/>
        <end position="182"/>
    </location>
</feature>
<accession>A0AAU0MLH0</accession>
<evidence type="ECO:0000256" key="1">
    <source>
        <dbReference type="SAM" id="Phobius"/>
    </source>
</evidence>
<evidence type="ECO:0000313" key="3">
    <source>
        <dbReference type="Proteomes" id="UP001329313"/>
    </source>
</evidence>
<feature type="transmembrane region" description="Helical" evidence="1">
    <location>
        <begin position="59"/>
        <end position="79"/>
    </location>
</feature>
<reference evidence="2 3" key="1">
    <citation type="submission" date="2023-10" db="EMBL/GenBank/DDBJ databases">
        <title>Y20.</title>
        <authorList>
            <person name="Zhang G."/>
            <person name="Ding Y."/>
        </authorList>
    </citation>
    <scope>NUCLEOTIDE SEQUENCE [LARGE SCALE GENOMIC DNA]</scope>
    <source>
        <strain evidence="2 3">Y20</strain>
    </source>
</reference>
<feature type="transmembrane region" description="Helical" evidence="1">
    <location>
        <begin position="107"/>
        <end position="126"/>
    </location>
</feature>
<keyword evidence="1" id="KW-1133">Transmembrane helix</keyword>
<feature type="transmembrane region" description="Helical" evidence="1">
    <location>
        <begin position="132"/>
        <end position="150"/>
    </location>
</feature>
<dbReference type="KEGG" id="mliy:RYJ27_06570"/>
<dbReference type="AlphaFoldDB" id="A0AAU0MLH0"/>
<keyword evidence="3" id="KW-1185">Reference proteome</keyword>
<dbReference type="EMBL" id="CP137080">
    <property type="protein sequence ID" value="WOQ70843.1"/>
    <property type="molecule type" value="Genomic_DNA"/>
</dbReference>
<organism evidence="2 3">
    <name type="scientific">Microbacterium limosum</name>
    <dbReference type="NCBI Taxonomy" id="3079935"/>
    <lineage>
        <taxon>Bacteria</taxon>
        <taxon>Bacillati</taxon>
        <taxon>Actinomycetota</taxon>
        <taxon>Actinomycetes</taxon>
        <taxon>Micrococcales</taxon>
        <taxon>Microbacteriaceae</taxon>
        <taxon>Microbacterium</taxon>
    </lineage>
</organism>